<reference evidence="1 2" key="1">
    <citation type="submission" date="2015-10" db="EMBL/GenBank/DDBJ databases">
        <title>Genome sequence of Chryseobacterium greenlandense.</title>
        <authorList>
            <person name="Newman J."/>
            <person name="Fischer K."/>
            <person name="Miller J."/>
        </authorList>
    </citation>
    <scope>NUCLEOTIDE SEQUENCE [LARGE SCALE GENOMIC DNA]</scope>
    <source>
        <strain evidence="1 2">UMB34</strain>
    </source>
</reference>
<evidence type="ECO:0000313" key="1">
    <source>
        <dbReference type="EMBL" id="KUJ57350.1"/>
    </source>
</evidence>
<organism evidence="1 2">
    <name type="scientific">Chryseobacterium aquaticum subsp. greenlandense</name>
    <dbReference type="NCBI Taxonomy" id="345663"/>
    <lineage>
        <taxon>Bacteria</taxon>
        <taxon>Pseudomonadati</taxon>
        <taxon>Bacteroidota</taxon>
        <taxon>Flavobacteriia</taxon>
        <taxon>Flavobacteriales</taxon>
        <taxon>Weeksellaceae</taxon>
        <taxon>Chryseobacterium group</taxon>
        <taxon>Chryseobacterium</taxon>
    </lineage>
</organism>
<sequence length="65" mass="8088">MQYKRWNISHESHRSAHIFKKKIKSNTKKFMPFSKFIRENLRNLWEFIIWFKTKKTAEAAFKKLI</sequence>
<dbReference type="AlphaFoldDB" id="A0A101CJF9"/>
<accession>A0A101CJF9</accession>
<protein>
    <submittedName>
        <fullName evidence="1">Uncharacterized protein</fullName>
    </submittedName>
</protein>
<name>A0A101CJF9_9FLAO</name>
<dbReference type="Proteomes" id="UP000054388">
    <property type="component" value="Unassembled WGS sequence"/>
</dbReference>
<evidence type="ECO:0000313" key="2">
    <source>
        <dbReference type="Proteomes" id="UP000054388"/>
    </source>
</evidence>
<proteinExistence type="predicted"/>
<dbReference type="EMBL" id="LMAI01000002">
    <property type="protein sequence ID" value="KUJ57350.1"/>
    <property type="molecule type" value="Genomic_DNA"/>
</dbReference>
<comment type="caution">
    <text evidence="1">The sequence shown here is derived from an EMBL/GenBank/DDBJ whole genome shotgun (WGS) entry which is preliminary data.</text>
</comment>
<gene>
    <name evidence="1" type="ORF">AR686_00830</name>
</gene>